<protein>
    <submittedName>
        <fullName evidence="1">Uncharacterized protein</fullName>
    </submittedName>
</protein>
<gene>
    <name evidence="1" type="ORF">GQS65_06570</name>
</gene>
<evidence type="ECO:0000313" key="1">
    <source>
        <dbReference type="EMBL" id="MWG34158.1"/>
    </source>
</evidence>
<dbReference type="OrthoDB" id="285208at2157"/>
<name>A0A6B0GR63_9EURY</name>
<dbReference type="Proteomes" id="UP000451471">
    <property type="component" value="Unassembled WGS sequence"/>
</dbReference>
<sequence length="135" mass="14777">MSIFDGSNGRYSVRFAETVEPGETVELTEEVSRDATVERVTVRIYLGAELDLRVRPFVTESQSRRPLVVYQGKQYIDGDNDVYEFALSEPVAGGESIGVEVENRDGTNSYDFSMTATVDHDGGLNRAVSALFGGA</sequence>
<dbReference type="RefSeq" id="WP_158203877.1">
    <property type="nucleotide sequence ID" value="NZ_WSZK01000015.1"/>
</dbReference>
<proteinExistence type="predicted"/>
<dbReference type="EMBL" id="WSZK01000015">
    <property type="protein sequence ID" value="MWG34158.1"/>
    <property type="molecule type" value="Genomic_DNA"/>
</dbReference>
<accession>A0A6B0GR63</accession>
<organism evidence="1 2">
    <name type="scientific">Halomarina oriensis</name>
    <dbReference type="NCBI Taxonomy" id="671145"/>
    <lineage>
        <taxon>Archaea</taxon>
        <taxon>Methanobacteriati</taxon>
        <taxon>Methanobacteriota</taxon>
        <taxon>Stenosarchaea group</taxon>
        <taxon>Halobacteria</taxon>
        <taxon>Halobacteriales</taxon>
        <taxon>Natronomonadaceae</taxon>
        <taxon>Halomarina</taxon>
    </lineage>
</organism>
<dbReference type="AlphaFoldDB" id="A0A6B0GR63"/>
<reference evidence="1 2" key="1">
    <citation type="submission" date="2019-12" db="EMBL/GenBank/DDBJ databases">
        <title>Halocatena pleomorpha gen. nov. sp. nov., an extremely halophilic archaeon of family Halobacteriaceae isolated from saltpan soil.</title>
        <authorList>
            <person name="Pal Y."/>
            <person name="Verma A."/>
            <person name="Krishnamurthi S."/>
            <person name="Kumar P."/>
        </authorList>
    </citation>
    <scope>NUCLEOTIDE SEQUENCE [LARGE SCALE GENOMIC DNA]</scope>
    <source>
        <strain evidence="1 2">JCM 16495</strain>
    </source>
</reference>
<evidence type="ECO:0000313" key="2">
    <source>
        <dbReference type="Proteomes" id="UP000451471"/>
    </source>
</evidence>
<keyword evidence="2" id="KW-1185">Reference proteome</keyword>
<comment type="caution">
    <text evidence="1">The sequence shown here is derived from an EMBL/GenBank/DDBJ whole genome shotgun (WGS) entry which is preliminary data.</text>
</comment>